<proteinExistence type="predicted"/>
<dbReference type="EMBL" id="VSRR010021640">
    <property type="protein sequence ID" value="MPC64100.1"/>
    <property type="molecule type" value="Genomic_DNA"/>
</dbReference>
<feature type="compositionally biased region" description="Polar residues" evidence="1">
    <location>
        <begin position="454"/>
        <end position="464"/>
    </location>
</feature>
<evidence type="ECO:0008006" key="4">
    <source>
        <dbReference type="Google" id="ProtNLM"/>
    </source>
</evidence>
<evidence type="ECO:0000313" key="2">
    <source>
        <dbReference type="EMBL" id="MPC64100.1"/>
    </source>
</evidence>
<name>A0A5B7GVT1_PORTR</name>
<feature type="region of interest" description="Disordered" evidence="1">
    <location>
        <begin position="306"/>
        <end position="494"/>
    </location>
</feature>
<comment type="caution">
    <text evidence="2">The sequence shown here is derived from an EMBL/GenBank/DDBJ whole genome shotgun (WGS) entry which is preliminary data.</text>
</comment>
<dbReference type="Proteomes" id="UP000324222">
    <property type="component" value="Unassembled WGS sequence"/>
</dbReference>
<dbReference type="AlphaFoldDB" id="A0A5B7GVT1"/>
<accession>A0A5B7GVT1</accession>
<evidence type="ECO:0000256" key="1">
    <source>
        <dbReference type="SAM" id="MobiDB-lite"/>
    </source>
</evidence>
<keyword evidence="3" id="KW-1185">Reference proteome</keyword>
<organism evidence="2 3">
    <name type="scientific">Portunus trituberculatus</name>
    <name type="common">Swimming crab</name>
    <name type="synonym">Neptunus trituberculatus</name>
    <dbReference type="NCBI Taxonomy" id="210409"/>
    <lineage>
        <taxon>Eukaryota</taxon>
        <taxon>Metazoa</taxon>
        <taxon>Ecdysozoa</taxon>
        <taxon>Arthropoda</taxon>
        <taxon>Crustacea</taxon>
        <taxon>Multicrustacea</taxon>
        <taxon>Malacostraca</taxon>
        <taxon>Eumalacostraca</taxon>
        <taxon>Eucarida</taxon>
        <taxon>Decapoda</taxon>
        <taxon>Pleocyemata</taxon>
        <taxon>Brachyura</taxon>
        <taxon>Eubrachyura</taxon>
        <taxon>Portunoidea</taxon>
        <taxon>Portunidae</taxon>
        <taxon>Portuninae</taxon>
        <taxon>Portunus</taxon>
    </lineage>
</organism>
<reference evidence="2 3" key="1">
    <citation type="submission" date="2019-05" db="EMBL/GenBank/DDBJ databases">
        <title>Another draft genome of Portunus trituberculatus and its Hox gene families provides insights of decapod evolution.</title>
        <authorList>
            <person name="Jeong J.-H."/>
            <person name="Song I."/>
            <person name="Kim S."/>
            <person name="Choi T."/>
            <person name="Kim D."/>
            <person name="Ryu S."/>
            <person name="Kim W."/>
        </authorList>
    </citation>
    <scope>NUCLEOTIDE SEQUENCE [LARGE SCALE GENOMIC DNA]</scope>
    <source>
        <tissue evidence="2">Muscle</tissue>
    </source>
</reference>
<sequence length="494" mass="51374">MGGRDACVYRRRRGVTGGRVLPKQGLRGAGGVALRFGERRSLGRDAASIARSIADNVGGGAPPTPDTILISGPSIPNTTTTITNSNSNNNNNISISNKNLKKHVAASLPTTSTDISDLTPAVLSLAGHFPGNTKALRGRISPTQGLNGGGAAASIGVLTPSRDDGGGSVRATDCTWDDLRGAISAPKSGASRWTQNDLMAALTLVKAGTPIKPAAERCNIPVMTLWRRTRALGIVSSKVQCGFRYPAARRRPKTDQDSNPHVKAEAELTIPVKAETDALTTQKTEVDAASKGEGALVGCPSGSWTTVSTTRAGPLREMTVHAPRRLTSRESSPRPAGRENSPLPAGRTGISRPLPTHAALIVKKNRTTVSDENTASTDSFPSLPPTSEKDSPAAEEPQPADLEVVAKSGSDANSSGGHDAVRGPAAKTKAGSVLHAPRHLCPLTPPRLAHSRPTPHSQGSSHAPSASLVPLPSQSVPRRPDPHLQTPPSPPVEL</sequence>
<gene>
    <name evidence="2" type="ORF">E2C01_058210</name>
</gene>
<dbReference type="OrthoDB" id="6611570at2759"/>
<protein>
    <recommendedName>
        <fullName evidence="4">HTH psq-type domain-containing protein</fullName>
    </recommendedName>
</protein>
<feature type="compositionally biased region" description="Polar residues" evidence="1">
    <location>
        <begin position="367"/>
        <end position="380"/>
    </location>
</feature>
<evidence type="ECO:0000313" key="3">
    <source>
        <dbReference type="Proteomes" id="UP000324222"/>
    </source>
</evidence>
<feature type="compositionally biased region" description="Pro residues" evidence="1">
    <location>
        <begin position="485"/>
        <end position="494"/>
    </location>
</feature>